<evidence type="ECO:0008006" key="5">
    <source>
        <dbReference type="Google" id="ProtNLM"/>
    </source>
</evidence>
<dbReference type="InterPro" id="IPR003673">
    <property type="entry name" value="CoA-Trfase_fam_III"/>
</dbReference>
<dbReference type="VEuPathDB" id="FungiDB:MYCFIDRAFT_216620"/>
<dbReference type="PANTHER" id="PTHR48207">
    <property type="entry name" value="SUCCINATE--HYDROXYMETHYLGLUTARATE COA-TRANSFERASE"/>
    <property type="match status" value="1"/>
</dbReference>
<comment type="similarity">
    <text evidence="1">Belongs to the CoA-transferase III family.</text>
</comment>
<dbReference type="GO" id="GO:0008410">
    <property type="term" value="F:CoA-transferase activity"/>
    <property type="evidence" value="ECO:0007669"/>
    <property type="project" value="TreeGrafter"/>
</dbReference>
<dbReference type="Gene3D" id="3.40.50.10540">
    <property type="entry name" value="Crotonobetainyl-coa:carnitine coa-transferase, domain 1"/>
    <property type="match status" value="1"/>
</dbReference>
<evidence type="ECO:0000256" key="1">
    <source>
        <dbReference type="ARBA" id="ARBA00008383"/>
    </source>
</evidence>
<dbReference type="HOGENOM" id="CLU_1644468_0_0_1"/>
<dbReference type="RefSeq" id="XP_007930762.1">
    <property type="nucleotide sequence ID" value="XM_007932571.1"/>
</dbReference>
<dbReference type="PANTHER" id="PTHR48207:SF3">
    <property type="entry name" value="SUCCINATE--HYDROXYMETHYLGLUTARATE COA-TRANSFERASE"/>
    <property type="match status" value="1"/>
</dbReference>
<evidence type="ECO:0000313" key="3">
    <source>
        <dbReference type="EMBL" id="EME78370.1"/>
    </source>
</evidence>
<sequence length="161" mass="17272">MGLDYKSLKGTHPSLIVCDISGYGSTGPYRNKKAYDLLIQAEAGFLSITASPGQPAKSGISIADIAAATTAFQNILAAILQRSQNGGRGGCRLDVRETESLLEKLQENGIANSRLRDLEGVWEHPQLEARERWVEVETENGMIPTLKPAGAPDGCEALGYL</sequence>
<keyword evidence="2" id="KW-0808">Transferase</keyword>
<keyword evidence="4" id="KW-1185">Reference proteome</keyword>
<gene>
    <name evidence="3" type="ORF">MYCFIDRAFT_216620</name>
</gene>
<reference evidence="3 4" key="1">
    <citation type="journal article" date="2012" name="PLoS Pathog.">
        <title>Diverse lifestyles and strategies of plant pathogenesis encoded in the genomes of eighteen Dothideomycetes fungi.</title>
        <authorList>
            <person name="Ohm R.A."/>
            <person name="Feau N."/>
            <person name="Henrissat B."/>
            <person name="Schoch C.L."/>
            <person name="Horwitz B.A."/>
            <person name="Barry K.W."/>
            <person name="Condon B.J."/>
            <person name="Copeland A.C."/>
            <person name="Dhillon B."/>
            <person name="Glaser F."/>
            <person name="Hesse C.N."/>
            <person name="Kosti I."/>
            <person name="LaButti K."/>
            <person name="Lindquist E.A."/>
            <person name="Lucas S."/>
            <person name="Salamov A.A."/>
            <person name="Bradshaw R.E."/>
            <person name="Ciuffetti L."/>
            <person name="Hamelin R.C."/>
            <person name="Kema G.H.J."/>
            <person name="Lawrence C."/>
            <person name="Scott J.A."/>
            <person name="Spatafora J.W."/>
            <person name="Turgeon B.G."/>
            <person name="de Wit P.J.G.M."/>
            <person name="Zhong S."/>
            <person name="Goodwin S.B."/>
            <person name="Grigoriev I.V."/>
        </authorList>
    </citation>
    <scope>NUCLEOTIDE SEQUENCE [LARGE SCALE GENOMIC DNA]</scope>
    <source>
        <strain evidence="3 4">CIRAD86</strain>
    </source>
</reference>
<dbReference type="EMBL" id="KB446563">
    <property type="protein sequence ID" value="EME78370.1"/>
    <property type="molecule type" value="Genomic_DNA"/>
</dbReference>
<dbReference type="InterPro" id="IPR023606">
    <property type="entry name" value="CoA-Trfase_III_dom_1_sf"/>
</dbReference>
<evidence type="ECO:0000256" key="2">
    <source>
        <dbReference type="ARBA" id="ARBA00022679"/>
    </source>
</evidence>
<evidence type="ECO:0000313" key="4">
    <source>
        <dbReference type="Proteomes" id="UP000016932"/>
    </source>
</evidence>
<organism evidence="3 4">
    <name type="scientific">Pseudocercospora fijiensis (strain CIRAD86)</name>
    <name type="common">Black leaf streak disease fungus</name>
    <name type="synonym">Mycosphaerella fijiensis</name>
    <dbReference type="NCBI Taxonomy" id="383855"/>
    <lineage>
        <taxon>Eukaryota</taxon>
        <taxon>Fungi</taxon>
        <taxon>Dikarya</taxon>
        <taxon>Ascomycota</taxon>
        <taxon>Pezizomycotina</taxon>
        <taxon>Dothideomycetes</taxon>
        <taxon>Dothideomycetidae</taxon>
        <taxon>Mycosphaerellales</taxon>
        <taxon>Mycosphaerellaceae</taxon>
        <taxon>Pseudocercospora</taxon>
    </lineage>
</organism>
<dbReference type="AlphaFoldDB" id="M2YKW4"/>
<dbReference type="InterPro" id="IPR050483">
    <property type="entry name" value="CoA-transferase_III_domain"/>
</dbReference>
<accession>M2YKW4</accession>
<dbReference type="GeneID" id="19338293"/>
<dbReference type="eggNOG" id="KOG3957">
    <property type="taxonomic scope" value="Eukaryota"/>
</dbReference>
<protein>
    <recommendedName>
        <fullName evidence="5">CoA-transferase family III</fullName>
    </recommendedName>
</protein>
<proteinExistence type="inferred from homology"/>
<dbReference type="KEGG" id="pfj:MYCFIDRAFT_216620"/>
<dbReference type="Proteomes" id="UP000016932">
    <property type="component" value="Unassembled WGS sequence"/>
</dbReference>
<dbReference type="Pfam" id="PF02515">
    <property type="entry name" value="CoA_transf_3"/>
    <property type="match status" value="1"/>
</dbReference>
<dbReference type="SUPFAM" id="SSF89796">
    <property type="entry name" value="CoA-transferase family III (CaiB/BaiF)"/>
    <property type="match status" value="1"/>
</dbReference>
<name>M2YKW4_PSEFD</name>
<dbReference type="STRING" id="383855.M2YKW4"/>